<reference evidence="11 12" key="1">
    <citation type="submission" date="2021-08" db="EMBL/GenBank/DDBJ databases">
        <title>Muricauda profundi sp. nov., a marine bacterium isolated from deep seawater of the Mariana Trench.</title>
        <authorList>
            <person name="Wei Y."/>
        </authorList>
    </citation>
    <scope>NUCLEOTIDE SEQUENCE [LARGE SCALE GENOMIC DNA]</scope>
    <source>
        <strain evidence="11 12">W52</strain>
    </source>
</reference>
<dbReference type="InterPro" id="IPR050079">
    <property type="entry name" value="DEAD_box_RNA_helicase"/>
</dbReference>
<dbReference type="InterPro" id="IPR014001">
    <property type="entry name" value="Helicase_ATP-bd"/>
</dbReference>
<dbReference type="InterPro" id="IPR001650">
    <property type="entry name" value="Helicase_C-like"/>
</dbReference>
<evidence type="ECO:0000259" key="10">
    <source>
        <dbReference type="PROSITE" id="PS51195"/>
    </source>
</evidence>
<evidence type="ECO:0000256" key="6">
    <source>
        <dbReference type="PROSITE-ProRule" id="PRU00552"/>
    </source>
</evidence>
<dbReference type="PROSITE" id="PS51194">
    <property type="entry name" value="HELICASE_CTER"/>
    <property type="match status" value="1"/>
</dbReference>
<dbReference type="EMBL" id="JAHZSV010000061">
    <property type="protein sequence ID" value="MBW8201983.1"/>
    <property type="molecule type" value="Genomic_DNA"/>
</dbReference>
<evidence type="ECO:0000256" key="3">
    <source>
        <dbReference type="ARBA" id="ARBA00022806"/>
    </source>
</evidence>
<comment type="similarity">
    <text evidence="5">Belongs to the DEAD box helicase family.</text>
</comment>
<evidence type="ECO:0000256" key="4">
    <source>
        <dbReference type="ARBA" id="ARBA00022840"/>
    </source>
</evidence>
<dbReference type="InterPro" id="IPR027417">
    <property type="entry name" value="P-loop_NTPase"/>
</dbReference>
<dbReference type="InterPro" id="IPR014014">
    <property type="entry name" value="RNA_helicase_DEAD_Q_motif"/>
</dbReference>
<dbReference type="CDD" id="cd00268">
    <property type="entry name" value="DEADc"/>
    <property type="match status" value="1"/>
</dbReference>
<keyword evidence="1" id="KW-0547">Nucleotide-binding</keyword>
<dbReference type="SUPFAM" id="SSF52540">
    <property type="entry name" value="P-loop containing nucleoside triphosphate hydrolases"/>
    <property type="match status" value="1"/>
</dbReference>
<evidence type="ECO:0000313" key="11">
    <source>
        <dbReference type="EMBL" id="MBW8201983.1"/>
    </source>
</evidence>
<dbReference type="Pfam" id="PF00271">
    <property type="entry name" value="Helicase_C"/>
    <property type="match status" value="1"/>
</dbReference>
<dbReference type="InterPro" id="IPR011545">
    <property type="entry name" value="DEAD/DEAH_box_helicase_dom"/>
</dbReference>
<feature type="region of interest" description="Disordered" evidence="7">
    <location>
        <begin position="1"/>
        <end position="20"/>
    </location>
</feature>
<dbReference type="GO" id="GO:0004386">
    <property type="term" value="F:helicase activity"/>
    <property type="evidence" value="ECO:0007669"/>
    <property type="project" value="UniProtKB-KW"/>
</dbReference>
<dbReference type="SMART" id="SM00490">
    <property type="entry name" value="HELICc"/>
    <property type="match status" value="1"/>
</dbReference>
<name>A0ABS7EWJ2_9FLAO</name>
<keyword evidence="3 11" id="KW-0347">Helicase</keyword>
<evidence type="ECO:0000259" key="8">
    <source>
        <dbReference type="PROSITE" id="PS51192"/>
    </source>
</evidence>
<feature type="short sequence motif" description="Q motif" evidence="6">
    <location>
        <begin position="41"/>
        <end position="69"/>
    </location>
</feature>
<dbReference type="PROSITE" id="PS51195">
    <property type="entry name" value="Q_MOTIF"/>
    <property type="match status" value="1"/>
</dbReference>
<sequence>MHYHKKHRTGTSGKRPVSRLNPELLVKKSTTTNTEPYVSDRDFEQFHLHGELCKNIAHKGYRSPSEIQDRCFDHLLKGKNLVGIAATGTGKTGAFLIPMVQQMLTANHVSGLVVVPTRELAQQVQSEFRSLTKGTRLTSACFIGGTNVDRDISSARRSLDLIVGTPGRLNDLIERKALRIDTRSTLVLDEFDRMLDMGFIKDMQKLVSGMRNRKQTMLFSATLDPNQEKLIQQITGAATHVKVSSGTRSSDNVDQHIIRVKNSENKFDVLFKLVNESSFKKVLLFEETKRGVDKLSKQLKNSGIRSDVIHGNKSQNYRSRAIELFKSGSTKILVATDVAARGIDIKGVTHVINYQLPQTMDSYIHRIGRTGRASATGVAYTFVN</sequence>
<feature type="domain" description="DEAD-box RNA helicase Q" evidence="10">
    <location>
        <begin position="41"/>
        <end position="69"/>
    </location>
</feature>
<dbReference type="Proteomes" id="UP001196136">
    <property type="component" value="Unassembled WGS sequence"/>
</dbReference>
<evidence type="ECO:0000256" key="7">
    <source>
        <dbReference type="SAM" id="MobiDB-lite"/>
    </source>
</evidence>
<evidence type="ECO:0000256" key="1">
    <source>
        <dbReference type="ARBA" id="ARBA00022741"/>
    </source>
</evidence>
<keyword evidence="12" id="KW-1185">Reference proteome</keyword>
<dbReference type="SMART" id="SM00487">
    <property type="entry name" value="DEXDc"/>
    <property type="match status" value="1"/>
</dbReference>
<dbReference type="Pfam" id="PF00270">
    <property type="entry name" value="DEAD"/>
    <property type="match status" value="1"/>
</dbReference>
<dbReference type="RefSeq" id="WP_220115260.1">
    <property type="nucleotide sequence ID" value="NZ_JAHZSV010000061.1"/>
</dbReference>
<dbReference type="PROSITE" id="PS51192">
    <property type="entry name" value="HELICASE_ATP_BIND_1"/>
    <property type="match status" value="1"/>
</dbReference>
<accession>A0ABS7EWJ2</accession>
<comment type="caution">
    <text evidence="11">The sequence shown here is derived from an EMBL/GenBank/DDBJ whole genome shotgun (WGS) entry which is preliminary data.</text>
</comment>
<evidence type="ECO:0000313" key="12">
    <source>
        <dbReference type="Proteomes" id="UP001196136"/>
    </source>
</evidence>
<protein>
    <submittedName>
        <fullName evidence="11">DEAD/DEAH box helicase</fullName>
    </submittedName>
</protein>
<dbReference type="PANTHER" id="PTHR47959">
    <property type="entry name" value="ATP-DEPENDENT RNA HELICASE RHLE-RELATED"/>
    <property type="match status" value="1"/>
</dbReference>
<evidence type="ECO:0000259" key="9">
    <source>
        <dbReference type="PROSITE" id="PS51194"/>
    </source>
</evidence>
<keyword evidence="2" id="KW-0378">Hydrolase</keyword>
<gene>
    <name evidence="11" type="ORF">K1F36_19330</name>
</gene>
<dbReference type="Gene3D" id="3.40.50.300">
    <property type="entry name" value="P-loop containing nucleotide triphosphate hydrolases"/>
    <property type="match status" value="2"/>
</dbReference>
<feature type="domain" description="Helicase C-terminal" evidence="9">
    <location>
        <begin position="252"/>
        <end position="384"/>
    </location>
</feature>
<evidence type="ECO:0000256" key="5">
    <source>
        <dbReference type="ARBA" id="ARBA00038437"/>
    </source>
</evidence>
<keyword evidence="4" id="KW-0067">ATP-binding</keyword>
<evidence type="ECO:0000256" key="2">
    <source>
        <dbReference type="ARBA" id="ARBA00022801"/>
    </source>
</evidence>
<organism evidence="11 12">
    <name type="scientific">Flagellimonas abyssi</name>
    <dbReference type="NCBI Taxonomy" id="2864871"/>
    <lineage>
        <taxon>Bacteria</taxon>
        <taxon>Pseudomonadati</taxon>
        <taxon>Bacteroidota</taxon>
        <taxon>Flavobacteriia</taxon>
        <taxon>Flavobacteriales</taxon>
        <taxon>Flavobacteriaceae</taxon>
        <taxon>Flagellimonas</taxon>
    </lineage>
</organism>
<dbReference type="CDD" id="cd18787">
    <property type="entry name" value="SF2_C_DEAD"/>
    <property type="match status" value="1"/>
</dbReference>
<proteinExistence type="inferred from homology"/>
<dbReference type="InterPro" id="IPR044742">
    <property type="entry name" value="DEAD/DEAH_RhlB"/>
</dbReference>
<feature type="domain" description="Helicase ATP-binding" evidence="8">
    <location>
        <begin position="72"/>
        <end position="241"/>
    </location>
</feature>
<dbReference type="PANTHER" id="PTHR47959:SF13">
    <property type="entry name" value="ATP-DEPENDENT RNA HELICASE RHLE"/>
    <property type="match status" value="1"/>
</dbReference>